<evidence type="ECO:0000313" key="14">
    <source>
        <dbReference type="EMBL" id="NMN95817.1"/>
    </source>
</evidence>
<keyword evidence="15" id="KW-1185">Reference proteome</keyword>
<dbReference type="InterPro" id="IPR045034">
    <property type="entry name" value="O-acyltransferase_WSD1-like"/>
</dbReference>
<dbReference type="GO" id="GO:0071731">
    <property type="term" value="P:response to nitric oxide"/>
    <property type="evidence" value="ECO:0007669"/>
    <property type="project" value="TreeGrafter"/>
</dbReference>
<keyword evidence="6 11" id="KW-0808">Transferase</keyword>
<evidence type="ECO:0000256" key="6">
    <source>
        <dbReference type="ARBA" id="ARBA00022679"/>
    </source>
</evidence>
<dbReference type="SUPFAM" id="SSF52777">
    <property type="entry name" value="CoA-dependent acyltransferases"/>
    <property type="match status" value="1"/>
</dbReference>
<reference evidence="14 15" key="2">
    <citation type="submission" date="2020-06" db="EMBL/GenBank/DDBJ databases">
        <title>Antribacter stalactiti gen. nov., sp. nov., a new member of the family Nacardiaceae isolated from a cave.</title>
        <authorList>
            <person name="Kim I.S."/>
        </authorList>
    </citation>
    <scope>NUCLEOTIDE SEQUENCE [LARGE SCALE GENOMIC DNA]</scope>
    <source>
        <strain evidence="14 15">YC2-7</strain>
    </source>
</reference>
<proteinExistence type="inferred from homology"/>
<evidence type="ECO:0000259" key="12">
    <source>
        <dbReference type="Pfam" id="PF03007"/>
    </source>
</evidence>
<evidence type="ECO:0000256" key="2">
    <source>
        <dbReference type="ARBA" id="ARBA00005189"/>
    </source>
</evidence>
<keyword evidence="8 11" id="KW-0443">Lipid metabolism</keyword>
<dbReference type="GO" id="GO:0051701">
    <property type="term" value="P:biological process involved in interaction with host"/>
    <property type="evidence" value="ECO:0007669"/>
    <property type="project" value="TreeGrafter"/>
</dbReference>
<dbReference type="PANTHER" id="PTHR31650">
    <property type="entry name" value="O-ACYLTRANSFERASE (WSD1-LIKE) FAMILY PROTEIN"/>
    <property type="match status" value="1"/>
</dbReference>
<keyword evidence="9 11" id="KW-0012">Acyltransferase</keyword>
<evidence type="ECO:0000256" key="11">
    <source>
        <dbReference type="RuleBase" id="RU361241"/>
    </source>
</evidence>
<dbReference type="PANTHER" id="PTHR31650:SF1">
    <property type="entry name" value="WAX ESTER SYNTHASE_DIACYLGLYCEROL ACYLTRANSFERASE 4-RELATED"/>
    <property type="match status" value="1"/>
</dbReference>
<dbReference type="InterPro" id="IPR009721">
    <property type="entry name" value="O-acyltransferase_WSD1_C"/>
</dbReference>
<dbReference type="EC" id="2.3.1.20" evidence="4 11"/>
<dbReference type="Pfam" id="PF06974">
    <property type="entry name" value="WS_DGAT_C"/>
    <property type="match status" value="1"/>
</dbReference>
<dbReference type="UniPathway" id="UPA00282"/>
<evidence type="ECO:0000256" key="10">
    <source>
        <dbReference type="ARBA" id="ARBA00048109"/>
    </source>
</evidence>
<evidence type="ECO:0000313" key="15">
    <source>
        <dbReference type="Proteomes" id="UP000535543"/>
    </source>
</evidence>
<evidence type="ECO:0000259" key="13">
    <source>
        <dbReference type="Pfam" id="PF06974"/>
    </source>
</evidence>
<feature type="domain" description="O-acyltransferase WSD1-like N-terminal" evidence="12">
    <location>
        <begin position="4"/>
        <end position="255"/>
    </location>
</feature>
<gene>
    <name evidence="14" type="ORF">FGL95_12305</name>
</gene>
<reference evidence="14 15" key="1">
    <citation type="submission" date="2019-05" db="EMBL/GenBank/DDBJ databases">
        <authorList>
            <person name="Lee S.D."/>
        </authorList>
    </citation>
    <scope>NUCLEOTIDE SEQUENCE [LARGE SCALE GENOMIC DNA]</scope>
    <source>
        <strain evidence="14 15">YC2-7</strain>
    </source>
</reference>
<comment type="catalytic activity">
    <reaction evidence="10 11">
        <text>an acyl-CoA + a 1,2-diacyl-sn-glycerol = a triacyl-sn-glycerol + CoA</text>
        <dbReference type="Rhea" id="RHEA:10868"/>
        <dbReference type="ChEBI" id="CHEBI:17815"/>
        <dbReference type="ChEBI" id="CHEBI:57287"/>
        <dbReference type="ChEBI" id="CHEBI:58342"/>
        <dbReference type="ChEBI" id="CHEBI:64615"/>
        <dbReference type="EC" id="2.3.1.20"/>
    </reaction>
</comment>
<evidence type="ECO:0000256" key="4">
    <source>
        <dbReference type="ARBA" id="ARBA00013244"/>
    </source>
</evidence>
<dbReference type="Gene3D" id="3.30.559.30">
    <property type="entry name" value="Nonribosomal peptide synthetase, condensation domain"/>
    <property type="match status" value="1"/>
</dbReference>
<dbReference type="GO" id="GO:0005886">
    <property type="term" value="C:plasma membrane"/>
    <property type="evidence" value="ECO:0007669"/>
    <property type="project" value="TreeGrafter"/>
</dbReference>
<dbReference type="GO" id="GO:0004144">
    <property type="term" value="F:diacylglycerol O-acyltransferase activity"/>
    <property type="evidence" value="ECO:0007669"/>
    <property type="project" value="UniProtKB-EC"/>
</dbReference>
<comment type="pathway">
    <text evidence="1 11">Glycerolipid metabolism; triacylglycerol biosynthesis.</text>
</comment>
<dbReference type="AlphaFoldDB" id="A0A848KIV4"/>
<keyword evidence="5 11" id="KW-0444">Lipid biosynthesis</keyword>
<organism evidence="14 15">
    <name type="scientific">Antrihabitans stalactiti</name>
    <dbReference type="NCBI Taxonomy" id="2584121"/>
    <lineage>
        <taxon>Bacteria</taxon>
        <taxon>Bacillati</taxon>
        <taxon>Actinomycetota</taxon>
        <taxon>Actinomycetes</taxon>
        <taxon>Mycobacteriales</taxon>
        <taxon>Nocardiaceae</taxon>
        <taxon>Antrihabitans</taxon>
    </lineage>
</organism>
<dbReference type="Pfam" id="PF03007">
    <property type="entry name" value="WS_DGAT_cat"/>
    <property type="match status" value="1"/>
</dbReference>
<name>A0A848KIV4_9NOCA</name>
<comment type="pathway">
    <text evidence="2">Lipid metabolism.</text>
</comment>
<evidence type="ECO:0000256" key="5">
    <source>
        <dbReference type="ARBA" id="ARBA00022516"/>
    </source>
</evidence>
<comment type="similarity">
    <text evidence="3 11">Belongs to the long-chain O-acyltransferase family.</text>
</comment>
<keyword evidence="7 11" id="KW-0319">Glycerol metabolism</keyword>
<dbReference type="GO" id="GO:0006071">
    <property type="term" value="P:glycerol metabolic process"/>
    <property type="evidence" value="ECO:0007669"/>
    <property type="project" value="UniProtKB-KW"/>
</dbReference>
<evidence type="ECO:0000256" key="8">
    <source>
        <dbReference type="ARBA" id="ARBA00023098"/>
    </source>
</evidence>
<sequence>MRLLSPVDTMFIRMESQRTPMHIGGLLTFTLPDGAGDEFTRDLHRSFSQLQFLPHPFNSVVSGTVLPEWKPVEPDPEYHVRLSALPQPGTDVQLAELVARLHGNPLDLTRPLWEAHIIEGLSGHRFAMYFKAHHCAVDGMGAVNTIKKWLSTDPDRYEPMPTVAPPSEDSPGMATKVATTSVSRVANGLTASGEIARKLVGMGRGANSSVRAALNTPRTPFNTKLTQHRRLAVQELELPRLKAVATATGTTVNDVTLAACGGAVRRYLMEFGELPDKSLMASVPVGWDRDEDTLNAATGFVCPLATTESDVLKRLAIINNATSRGKRELLAMSPNALEHYTLIGLLPLAVGQRTGALTMIPPLFNFTVSNVVLSKQPLYLHGARLDWVAPMSFLCDGYGLNITLVGYTDKVVLGFVGCRDTIPHLQKLAVYAGEALTELEQAITSS</sequence>
<dbReference type="RefSeq" id="WP_169587147.1">
    <property type="nucleotide sequence ID" value="NZ_VCQU01000004.1"/>
</dbReference>
<evidence type="ECO:0000256" key="7">
    <source>
        <dbReference type="ARBA" id="ARBA00022798"/>
    </source>
</evidence>
<feature type="domain" description="O-acyltransferase WSD1 C-terminal" evidence="13">
    <location>
        <begin position="295"/>
        <end position="439"/>
    </location>
</feature>
<dbReference type="Gene3D" id="3.30.559.10">
    <property type="entry name" value="Chloramphenicol acetyltransferase-like domain"/>
    <property type="match status" value="1"/>
</dbReference>
<dbReference type="InterPro" id="IPR023213">
    <property type="entry name" value="CAT-like_dom_sf"/>
</dbReference>
<accession>A0A848KIV4</accession>
<dbReference type="EMBL" id="VCQU01000004">
    <property type="protein sequence ID" value="NMN95817.1"/>
    <property type="molecule type" value="Genomic_DNA"/>
</dbReference>
<dbReference type="GO" id="GO:0019432">
    <property type="term" value="P:triglyceride biosynthetic process"/>
    <property type="evidence" value="ECO:0007669"/>
    <property type="project" value="UniProtKB-UniPathway"/>
</dbReference>
<dbReference type="GO" id="GO:0001666">
    <property type="term" value="P:response to hypoxia"/>
    <property type="evidence" value="ECO:0007669"/>
    <property type="project" value="TreeGrafter"/>
</dbReference>
<dbReference type="NCBIfam" id="TIGR02946">
    <property type="entry name" value="acyl_WS_DGAT"/>
    <property type="match status" value="1"/>
</dbReference>
<dbReference type="Proteomes" id="UP000535543">
    <property type="component" value="Unassembled WGS sequence"/>
</dbReference>
<protein>
    <recommendedName>
        <fullName evidence="4 11">Diacylglycerol O-acyltransferase</fullName>
        <ecNumber evidence="4 11">2.3.1.20</ecNumber>
    </recommendedName>
</protein>
<evidence type="ECO:0000256" key="1">
    <source>
        <dbReference type="ARBA" id="ARBA00004771"/>
    </source>
</evidence>
<comment type="caution">
    <text evidence="14">The sequence shown here is derived from an EMBL/GenBank/DDBJ whole genome shotgun (WGS) entry which is preliminary data.</text>
</comment>
<evidence type="ECO:0000256" key="9">
    <source>
        <dbReference type="ARBA" id="ARBA00023315"/>
    </source>
</evidence>
<dbReference type="InterPro" id="IPR004255">
    <property type="entry name" value="O-acyltransferase_WSD1_N"/>
</dbReference>
<evidence type="ECO:0000256" key="3">
    <source>
        <dbReference type="ARBA" id="ARBA00009587"/>
    </source>
</evidence>
<dbReference type="InterPro" id="IPR014292">
    <property type="entry name" value="Acyl_transf_WS/DGAT"/>
</dbReference>